<sequence length="68" mass="7528">MELALRSVEKSPTETETFKLNDIMVVIQGVLGSLETKIEMVSVEVTLVSVNLCNMSAWLKEVEDSLQA</sequence>
<protein>
    <submittedName>
        <fullName evidence="1">Uncharacterized protein</fullName>
    </submittedName>
</protein>
<comment type="caution">
    <text evidence="1">The sequence shown here is derived from an EMBL/GenBank/DDBJ whole genome shotgun (WGS) entry which is preliminary data.</text>
</comment>
<dbReference type="AlphaFoldDB" id="A0AAV7LJS7"/>
<organism evidence="1 2">
    <name type="scientific">Pleurodeles waltl</name>
    <name type="common">Iberian ribbed newt</name>
    <dbReference type="NCBI Taxonomy" id="8319"/>
    <lineage>
        <taxon>Eukaryota</taxon>
        <taxon>Metazoa</taxon>
        <taxon>Chordata</taxon>
        <taxon>Craniata</taxon>
        <taxon>Vertebrata</taxon>
        <taxon>Euteleostomi</taxon>
        <taxon>Amphibia</taxon>
        <taxon>Batrachia</taxon>
        <taxon>Caudata</taxon>
        <taxon>Salamandroidea</taxon>
        <taxon>Salamandridae</taxon>
        <taxon>Pleurodelinae</taxon>
        <taxon>Pleurodeles</taxon>
    </lineage>
</organism>
<dbReference type="Proteomes" id="UP001066276">
    <property type="component" value="Chromosome 11"/>
</dbReference>
<name>A0AAV7LJS7_PLEWA</name>
<accession>A0AAV7LJS7</accession>
<evidence type="ECO:0000313" key="1">
    <source>
        <dbReference type="EMBL" id="KAJ1091812.1"/>
    </source>
</evidence>
<gene>
    <name evidence="1" type="ORF">NDU88_004927</name>
</gene>
<reference evidence="1" key="1">
    <citation type="journal article" date="2022" name="bioRxiv">
        <title>Sequencing and chromosome-scale assembly of the giantPleurodeles waltlgenome.</title>
        <authorList>
            <person name="Brown T."/>
            <person name="Elewa A."/>
            <person name="Iarovenko S."/>
            <person name="Subramanian E."/>
            <person name="Araus A.J."/>
            <person name="Petzold A."/>
            <person name="Susuki M."/>
            <person name="Suzuki K.-i.T."/>
            <person name="Hayashi T."/>
            <person name="Toyoda A."/>
            <person name="Oliveira C."/>
            <person name="Osipova E."/>
            <person name="Leigh N.D."/>
            <person name="Simon A."/>
            <person name="Yun M.H."/>
        </authorList>
    </citation>
    <scope>NUCLEOTIDE SEQUENCE</scope>
    <source>
        <strain evidence="1">20211129_DDA</strain>
        <tissue evidence="1">Liver</tissue>
    </source>
</reference>
<evidence type="ECO:0000313" key="2">
    <source>
        <dbReference type="Proteomes" id="UP001066276"/>
    </source>
</evidence>
<dbReference type="EMBL" id="JANPWB010000015">
    <property type="protein sequence ID" value="KAJ1091812.1"/>
    <property type="molecule type" value="Genomic_DNA"/>
</dbReference>
<proteinExistence type="predicted"/>
<keyword evidence="2" id="KW-1185">Reference proteome</keyword>